<dbReference type="PANTHER" id="PTHR43948">
    <property type="entry name" value="DNAJ HOMOLOG SUBFAMILY B"/>
    <property type="match status" value="1"/>
</dbReference>
<comment type="caution">
    <text evidence="2">The sequence shown here is derived from an EMBL/GenBank/DDBJ whole genome shotgun (WGS) entry which is preliminary data.</text>
</comment>
<accession>A0AA88I3P5</accession>
<dbReference type="InterPro" id="IPR013087">
    <property type="entry name" value="Znf_C2H2_type"/>
</dbReference>
<dbReference type="PANTHER" id="PTHR43948:SF10">
    <property type="entry name" value="MRJ, ISOFORM E"/>
    <property type="match status" value="1"/>
</dbReference>
<dbReference type="CDD" id="cd06257">
    <property type="entry name" value="DnaJ"/>
    <property type="match status" value="1"/>
</dbReference>
<keyword evidence="3" id="KW-1185">Reference proteome</keyword>
<dbReference type="Pfam" id="PF00226">
    <property type="entry name" value="DnaJ"/>
    <property type="match status" value="1"/>
</dbReference>
<gene>
    <name evidence="2" type="ORF">QYM36_004478</name>
</gene>
<dbReference type="PROSITE" id="PS00636">
    <property type="entry name" value="DNAJ_1"/>
    <property type="match status" value="1"/>
</dbReference>
<feature type="domain" description="J" evidence="1">
    <location>
        <begin position="4"/>
        <end position="78"/>
    </location>
</feature>
<dbReference type="SMART" id="SM00271">
    <property type="entry name" value="DnaJ"/>
    <property type="match status" value="1"/>
</dbReference>
<dbReference type="EMBL" id="JAVRJZ010000007">
    <property type="protein sequence ID" value="KAK2720603.1"/>
    <property type="molecule type" value="Genomic_DNA"/>
</dbReference>
<dbReference type="InterPro" id="IPR018253">
    <property type="entry name" value="DnaJ_domain_CS"/>
</dbReference>
<dbReference type="GO" id="GO:0044183">
    <property type="term" value="F:protein folding chaperone"/>
    <property type="evidence" value="ECO:0007669"/>
    <property type="project" value="TreeGrafter"/>
</dbReference>
<dbReference type="GO" id="GO:0005634">
    <property type="term" value="C:nucleus"/>
    <property type="evidence" value="ECO:0007669"/>
    <property type="project" value="TreeGrafter"/>
</dbReference>
<dbReference type="PROSITE" id="PS00028">
    <property type="entry name" value="ZINC_FINGER_C2H2_1"/>
    <property type="match status" value="1"/>
</dbReference>
<dbReference type="PROSITE" id="PS50076">
    <property type="entry name" value="DNAJ_2"/>
    <property type="match status" value="1"/>
</dbReference>
<dbReference type="GO" id="GO:0051082">
    <property type="term" value="F:unfolded protein binding"/>
    <property type="evidence" value="ECO:0007669"/>
    <property type="project" value="TreeGrafter"/>
</dbReference>
<dbReference type="GO" id="GO:0051087">
    <property type="term" value="F:protein-folding chaperone binding"/>
    <property type="evidence" value="ECO:0007669"/>
    <property type="project" value="TreeGrafter"/>
</dbReference>
<proteinExistence type="predicted"/>
<dbReference type="PRINTS" id="PR00625">
    <property type="entry name" value="JDOMAIN"/>
</dbReference>
<reference evidence="2" key="1">
    <citation type="submission" date="2023-07" db="EMBL/GenBank/DDBJ databases">
        <title>Chromosome-level genome assembly of Artemia franciscana.</title>
        <authorList>
            <person name="Jo E."/>
        </authorList>
    </citation>
    <scope>NUCLEOTIDE SEQUENCE</scope>
    <source>
        <tissue evidence="2">Whole body</tissue>
    </source>
</reference>
<dbReference type="Gene3D" id="1.10.287.110">
    <property type="entry name" value="DnaJ domain"/>
    <property type="match status" value="1"/>
</dbReference>
<evidence type="ECO:0000313" key="2">
    <source>
        <dbReference type="EMBL" id="KAK2720603.1"/>
    </source>
</evidence>
<dbReference type="AlphaFoldDB" id="A0AA88I3P5"/>
<organism evidence="2 3">
    <name type="scientific">Artemia franciscana</name>
    <name type="common">Brine shrimp</name>
    <name type="synonym">Artemia sanfranciscana</name>
    <dbReference type="NCBI Taxonomy" id="6661"/>
    <lineage>
        <taxon>Eukaryota</taxon>
        <taxon>Metazoa</taxon>
        <taxon>Ecdysozoa</taxon>
        <taxon>Arthropoda</taxon>
        <taxon>Crustacea</taxon>
        <taxon>Branchiopoda</taxon>
        <taxon>Anostraca</taxon>
        <taxon>Artemiidae</taxon>
        <taxon>Artemia</taxon>
    </lineage>
</organism>
<dbReference type="SUPFAM" id="SSF46565">
    <property type="entry name" value="Chaperone J-domain"/>
    <property type="match status" value="1"/>
</dbReference>
<dbReference type="GO" id="GO:0005737">
    <property type="term" value="C:cytoplasm"/>
    <property type="evidence" value="ECO:0007669"/>
    <property type="project" value="TreeGrafter"/>
</dbReference>
<protein>
    <recommendedName>
        <fullName evidence="1">J domain-containing protein</fullName>
    </recommendedName>
</protein>
<name>A0AA88I3P5_ARTSF</name>
<dbReference type="InterPro" id="IPR001623">
    <property type="entry name" value="DnaJ_domain"/>
</dbReference>
<dbReference type="InterPro" id="IPR036869">
    <property type="entry name" value="J_dom_sf"/>
</dbReference>
<evidence type="ECO:0000259" key="1">
    <source>
        <dbReference type="PROSITE" id="PS50076"/>
    </source>
</evidence>
<dbReference type="Proteomes" id="UP001187531">
    <property type="component" value="Unassembled WGS sequence"/>
</dbReference>
<sequence>MKNDYYAILKLNRNKIRCMKTNEIKAEIKKSYHCMAMRWHPDKNPDNQEEATIRFQEISNAYEVLVDDKKRQIYNIDSCDTSSDRWYHMEMKCKKCEETFPDLVTFLQHGIYHINPQKQLPRKKIQKKDIRVQRMQEEISKQMGPQ</sequence>
<evidence type="ECO:0000313" key="3">
    <source>
        <dbReference type="Proteomes" id="UP001187531"/>
    </source>
</evidence>